<dbReference type="SUPFAM" id="SSF54523">
    <property type="entry name" value="Pili subunits"/>
    <property type="match status" value="1"/>
</dbReference>
<dbReference type="Pfam" id="PF20318">
    <property type="entry name" value="DUF6613"/>
    <property type="match status" value="1"/>
</dbReference>
<keyword evidence="1" id="KW-1133">Transmembrane helix</keyword>
<feature type="domain" description="DUF6613" evidence="2">
    <location>
        <begin position="68"/>
        <end position="262"/>
    </location>
</feature>
<reference evidence="3" key="1">
    <citation type="journal article" date="2020" name="J. ISSAAS">
        <title>Lactobacilli and other gastrointestinal microbiota of Peromyscus leucopus, reservoir host for agents of Lyme disease and other zoonoses in North America.</title>
        <authorList>
            <person name="Milovic A."/>
            <person name="Bassam K."/>
            <person name="Shao H."/>
            <person name="Chatzistamou I."/>
            <person name="Tufts D.M."/>
            <person name="Diuk-Wasser M."/>
            <person name="Barbour A.G."/>
        </authorList>
    </citation>
    <scope>NUCLEOTIDE SEQUENCE</scope>
    <source>
        <strain evidence="3">LL20</strain>
    </source>
</reference>
<dbReference type="InterPro" id="IPR045584">
    <property type="entry name" value="Pilin-like"/>
</dbReference>
<dbReference type="AlphaFoldDB" id="A0A650EJM0"/>
<dbReference type="Pfam" id="PF07963">
    <property type="entry name" value="N_methyl"/>
    <property type="match status" value="1"/>
</dbReference>
<organism evidence="3">
    <name type="scientific">uncultured Candidatus Melainabacteria bacterium</name>
    <dbReference type="NCBI Taxonomy" id="2682970"/>
    <lineage>
        <taxon>Bacteria</taxon>
        <taxon>Bacillati</taxon>
        <taxon>Candidatus Melainabacteria</taxon>
        <taxon>environmental samples</taxon>
    </lineage>
</organism>
<feature type="transmembrane region" description="Helical" evidence="1">
    <location>
        <begin position="45"/>
        <end position="65"/>
    </location>
</feature>
<evidence type="ECO:0000259" key="2">
    <source>
        <dbReference type="Pfam" id="PF20318"/>
    </source>
</evidence>
<dbReference type="InterPro" id="IPR046721">
    <property type="entry name" value="DUF6613"/>
</dbReference>
<dbReference type="InterPro" id="IPR012902">
    <property type="entry name" value="N_methyl_site"/>
</dbReference>
<keyword evidence="1" id="KW-0812">Transmembrane</keyword>
<protein>
    <recommendedName>
        <fullName evidence="2">DUF6613 domain-containing protein</fullName>
    </recommendedName>
</protein>
<evidence type="ECO:0000313" key="3">
    <source>
        <dbReference type="EMBL" id="QGT49813.1"/>
    </source>
</evidence>
<dbReference type="NCBIfam" id="TIGR02532">
    <property type="entry name" value="IV_pilin_GFxxxE"/>
    <property type="match status" value="1"/>
</dbReference>
<dbReference type="Gene3D" id="3.30.700.10">
    <property type="entry name" value="Glycoprotein, Type 4 Pilin"/>
    <property type="match status" value="1"/>
</dbReference>
<keyword evidence="1" id="KW-0472">Membrane</keyword>
<proteinExistence type="predicted"/>
<name>A0A650EJM0_9BACT</name>
<evidence type="ECO:0000256" key="1">
    <source>
        <dbReference type="SAM" id="Phobius"/>
    </source>
</evidence>
<gene>
    <name evidence="3" type="ORF">Melaina855_2000</name>
</gene>
<sequence>MKKAFTLAEVAKHVAQSPVSHRRSWLDVICVKISSIMATPAKEGFTLAEVLITLGIIGVVAAMTIPGLMTKYQQEQTVVKLKKAISVINQAYRLSYDDIGEPISSFDIGAEEYFKNYWAPYIKVLSYCTTAKSCGYKSLSPWKYPDGKQVEVTLIAPKARTTFYSMDGVLYVILTTHGDMTVPNYNIYVDINGGNGPNQMGKDVFILTRVQEDGGGIRPLGYQLNDKQIKSYCSKSNNSIGAMYCAERIRRDGWKIEKDYPY</sequence>
<accession>A0A650EJM0</accession>
<dbReference type="EMBL" id="MN577570">
    <property type="protein sequence ID" value="QGT49813.1"/>
    <property type="molecule type" value="Genomic_DNA"/>
</dbReference>